<evidence type="ECO:0000256" key="2">
    <source>
        <dbReference type="SAM" id="SignalP"/>
    </source>
</evidence>
<reference evidence="3 4" key="1">
    <citation type="submission" date="2016-10" db="EMBL/GenBank/DDBJ databases">
        <authorList>
            <person name="de Groot N.N."/>
        </authorList>
    </citation>
    <scope>NUCLEOTIDE SEQUENCE [LARGE SCALE GENOMIC DNA]</scope>
    <source>
        <strain evidence="3 4">CPCC 202699</strain>
    </source>
</reference>
<feature type="signal peptide" evidence="2">
    <location>
        <begin position="1"/>
        <end position="23"/>
    </location>
</feature>
<gene>
    <name evidence="3" type="ORF">SAMN05421504_106460</name>
</gene>
<feature type="compositionally biased region" description="Low complexity" evidence="1">
    <location>
        <begin position="139"/>
        <end position="155"/>
    </location>
</feature>
<evidence type="ECO:0000313" key="4">
    <source>
        <dbReference type="Proteomes" id="UP000199515"/>
    </source>
</evidence>
<keyword evidence="4" id="KW-1185">Reference proteome</keyword>
<accession>A0A1H3M1Z9</accession>
<organism evidence="3 4">
    <name type="scientific">Amycolatopsis xylanica</name>
    <dbReference type="NCBI Taxonomy" id="589385"/>
    <lineage>
        <taxon>Bacteria</taxon>
        <taxon>Bacillati</taxon>
        <taxon>Actinomycetota</taxon>
        <taxon>Actinomycetes</taxon>
        <taxon>Pseudonocardiales</taxon>
        <taxon>Pseudonocardiaceae</taxon>
        <taxon>Amycolatopsis</taxon>
    </lineage>
</organism>
<dbReference type="RefSeq" id="WP_143047169.1">
    <property type="nucleotide sequence ID" value="NZ_FNON01000006.1"/>
</dbReference>
<dbReference type="STRING" id="589385.SAMN05421504_106460"/>
<protein>
    <submittedName>
        <fullName evidence="3">Uncharacterized protein</fullName>
    </submittedName>
</protein>
<name>A0A1H3M1Z9_9PSEU</name>
<proteinExistence type="predicted"/>
<feature type="compositionally biased region" description="Low complexity" evidence="1">
    <location>
        <begin position="23"/>
        <end position="39"/>
    </location>
</feature>
<dbReference type="AlphaFoldDB" id="A0A1H3M1Z9"/>
<dbReference type="Proteomes" id="UP000199515">
    <property type="component" value="Unassembled WGS sequence"/>
</dbReference>
<evidence type="ECO:0000313" key="3">
    <source>
        <dbReference type="EMBL" id="SDY70731.1"/>
    </source>
</evidence>
<feature type="chain" id="PRO_5011535892" evidence="2">
    <location>
        <begin position="24"/>
        <end position="168"/>
    </location>
</feature>
<sequence length="168" mass="16944">MRIRNVSVAAAGFLALTAGTAAAAEPTTTPSSTPPAVSAGMKLSTHHGLPGAKLSIRATCVNGGQVSYFRSPALEVTRVGKVEGTPPFIDVVDNTATVLDVEPGRYKVELVCVFAPHSSQVGATAWFTVDSTEKPADPAKPAVPVKPAKQVTKVPSGAPQTGGGGAAA</sequence>
<keyword evidence="2" id="KW-0732">Signal</keyword>
<feature type="region of interest" description="Disordered" evidence="1">
    <location>
        <begin position="134"/>
        <end position="168"/>
    </location>
</feature>
<evidence type="ECO:0000256" key="1">
    <source>
        <dbReference type="SAM" id="MobiDB-lite"/>
    </source>
</evidence>
<feature type="region of interest" description="Disordered" evidence="1">
    <location>
        <begin position="23"/>
        <end position="43"/>
    </location>
</feature>
<dbReference type="EMBL" id="FNON01000006">
    <property type="protein sequence ID" value="SDY70731.1"/>
    <property type="molecule type" value="Genomic_DNA"/>
</dbReference>